<dbReference type="InterPro" id="IPR029058">
    <property type="entry name" value="AB_hydrolase_fold"/>
</dbReference>
<dbReference type="InterPro" id="IPR006693">
    <property type="entry name" value="AB_hydrolase_lipase"/>
</dbReference>
<evidence type="ECO:0000259" key="1">
    <source>
        <dbReference type="Pfam" id="PF04083"/>
    </source>
</evidence>
<dbReference type="SUPFAM" id="SSF53474">
    <property type="entry name" value="alpha/beta-Hydrolases"/>
    <property type="match status" value="1"/>
</dbReference>
<feature type="domain" description="Partial AB-hydrolase lipase" evidence="1">
    <location>
        <begin position="87"/>
        <end position="166"/>
    </location>
</feature>
<accession>A0A3P7LD34</accession>
<dbReference type="PANTHER" id="PTHR11005">
    <property type="entry name" value="LYSOSOMAL ACID LIPASE-RELATED"/>
    <property type="match status" value="1"/>
</dbReference>
<protein>
    <recommendedName>
        <fullName evidence="1">Partial AB-hydrolase lipase domain-containing protein</fullName>
    </recommendedName>
</protein>
<sequence>MLEKCPNGDYSTYSEKAVGSSEWFIIRKHRVRRYVYSNFITFEWDNPCFVKTKPEIIQYWGYPVEVHKVLTMDGYILTLHRIPYGRIEVHKVLTMDGYILTLHRIPYGKSMNGCILLIKLHFYTSIGHNFKMAFKIIDCRQLTANRPVIFLQSGLLCSSAHWVLNLPHQSAGFVFADECFDVWLGNMRGNVYSKEHIRLNSLISDFWKFRTVYDKN</sequence>
<dbReference type="Proteomes" id="UP000270094">
    <property type="component" value="Unassembled WGS sequence"/>
</dbReference>
<dbReference type="OrthoDB" id="9974421at2759"/>
<dbReference type="EMBL" id="UYYB01098408">
    <property type="protein sequence ID" value="VDM77088.1"/>
    <property type="molecule type" value="Genomic_DNA"/>
</dbReference>
<gene>
    <name evidence="2" type="ORF">SVUK_LOCUS12086</name>
</gene>
<dbReference type="AlphaFoldDB" id="A0A3P7LD34"/>
<dbReference type="Gene3D" id="3.40.50.1820">
    <property type="entry name" value="alpha/beta hydrolase"/>
    <property type="match status" value="2"/>
</dbReference>
<dbReference type="GO" id="GO:0006629">
    <property type="term" value="P:lipid metabolic process"/>
    <property type="evidence" value="ECO:0007669"/>
    <property type="project" value="InterPro"/>
</dbReference>
<keyword evidence="3" id="KW-1185">Reference proteome</keyword>
<reference evidence="2 3" key="1">
    <citation type="submission" date="2018-11" db="EMBL/GenBank/DDBJ databases">
        <authorList>
            <consortium name="Pathogen Informatics"/>
        </authorList>
    </citation>
    <scope>NUCLEOTIDE SEQUENCE [LARGE SCALE GENOMIC DNA]</scope>
</reference>
<evidence type="ECO:0000313" key="3">
    <source>
        <dbReference type="Proteomes" id="UP000270094"/>
    </source>
</evidence>
<evidence type="ECO:0000313" key="2">
    <source>
        <dbReference type="EMBL" id="VDM77088.1"/>
    </source>
</evidence>
<dbReference type="Pfam" id="PF04083">
    <property type="entry name" value="Abhydro_lipase"/>
    <property type="match status" value="2"/>
</dbReference>
<organism evidence="2 3">
    <name type="scientific">Strongylus vulgaris</name>
    <name type="common">Blood worm</name>
    <dbReference type="NCBI Taxonomy" id="40348"/>
    <lineage>
        <taxon>Eukaryota</taxon>
        <taxon>Metazoa</taxon>
        <taxon>Ecdysozoa</taxon>
        <taxon>Nematoda</taxon>
        <taxon>Chromadorea</taxon>
        <taxon>Rhabditida</taxon>
        <taxon>Rhabditina</taxon>
        <taxon>Rhabditomorpha</taxon>
        <taxon>Strongyloidea</taxon>
        <taxon>Strongylidae</taxon>
        <taxon>Strongylus</taxon>
    </lineage>
</organism>
<name>A0A3P7LD34_STRVU</name>
<feature type="domain" description="Partial AB-hydrolase lipase" evidence="1">
    <location>
        <begin position="55"/>
        <end position="86"/>
    </location>
</feature>
<proteinExistence type="predicted"/>